<dbReference type="GO" id="GO:0005886">
    <property type="term" value="C:plasma membrane"/>
    <property type="evidence" value="ECO:0007669"/>
    <property type="project" value="UniProtKB-SubCell"/>
</dbReference>
<protein>
    <submittedName>
        <fullName evidence="9">Carbohydrate ABC transporter permease</fullName>
    </submittedName>
</protein>
<dbReference type="Pfam" id="PF00528">
    <property type="entry name" value="BPD_transp_1"/>
    <property type="match status" value="1"/>
</dbReference>
<accession>A0A9D2D774</accession>
<dbReference type="AlphaFoldDB" id="A0A9D2D774"/>
<keyword evidence="4 7" id="KW-0812">Transmembrane</keyword>
<evidence type="ECO:0000259" key="8">
    <source>
        <dbReference type="PROSITE" id="PS50928"/>
    </source>
</evidence>
<evidence type="ECO:0000256" key="1">
    <source>
        <dbReference type="ARBA" id="ARBA00004651"/>
    </source>
</evidence>
<reference evidence="9" key="1">
    <citation type="journal article" date="2021" name="PeerJ">
        <title>Extensive microbial diversity within the chicken gut microbiome revealed by metagenomics and culture.</title>
        <authorList>
            <person name="Gilroy R."/>
            <person name="Ravi A."/>
            <person name="Getino M."/>
            <person name="Pursley I."/>
            <person name="Horton D.L."/>
            <person name="Alikhan N.F."/>
            <person name="Baker D."/>
            <person name="Gharbi K."/>
            <person name="Hall N."/>
            <person name="Watson M."/>
            <person name="Adriaenssens E.M."/>
            <person name="Foster-Nyarko E."/>
            <person name="Jarju S."/>
            <person name="Secka A."/>
            <person name="Antonio M."/>
            <person name="Oren A."/>
            <person name="Chaudhuri R.R."/>
            <person name="La Ragione R."/>
            <person name="Hildebrand F."/>
            <person name="Pallen M.J."/>
        </authorList>
    </citation>
    <scope>NUCLEOTIDE SEQUENCE</scope>
    <source>
        <strain evidence="9">CHK192-19661</strain>
    </source>
</reference>
<proteinExistence type="inferred from homology"/>
<keyword evidence="6 7" id="KW-0472">Membrane</keyword>
<evidence type="ECO:0000256" key="5">
    <source>
        <dbReference type="ARBA" id="ARBA00022989"/>
    </source>
</evidence>
<dbReference type="PROSITE" id="PS50928">
    <property type="entry name" value="ABC_TM1"/>
    <property type="match status" value="1"/>
</dbReference>
<dbReference type="InterPro" id="IPR035906">
    <property type="entry name" value="MetI-like_sf"/>
</dbReference>
<evidence type="ECO:0000313" key="10">
    <source>
        <dbReference type="Proteomes" id="UP000824025"/>
    </source>
</evidence>
<feature type="transmembrane region" description="Helical" evidence="7">
    <location>
        <begin position="163"/>
        <end position="184"/>
    </location>
</feature>
<name>A0A9D2D774_9FIRM</name>
<evidence type="ECO:0000256" key="4">
    <source>
        <dbReference type="ARBA" id="ARBA00022692"/>
    </source>
</evidence>
<dbReference type="Gene3D" id="1.10.3720.10">
    <property type="entry name" value="MetI-like"/>
    <property type="match status" value="1"/>
</dbReference>
<comment type="similarity">
    <text evidence="7">Belongs to the binding-protein-dependent transport system permease family.</text>
</comment>
<sequence length="299" mass="33233">MEQVVQSEQIPARRRSRRAGTGKAFLVFKIVMFVIFLIYAISLLYPILFGFLSSLKTQSEYSNAPTALPVEWLFSNYIDAFVELSADGADMFTMLFNSLWYTVGGTVLGIFVSMMTAYVAAKYEFPGKKLVYGISVFVMMIPIVGAMPSQFRIYTALGIINSPALLISFASGVGFNFIVLYAFYQSLSWEYAEAAFIDGAGDFRVFIQVMVPQTMSVVLALAVVTCVTFWNDYMGPLLFLKSYPTLATGIYRYKALSVMNQNMPVYFAALIMSMIPVVALYIAFQNKMMDLSLGGGIKG</sequence>
<dbReference type="SUPFAM" id="SSF161098">
    <property type="entry name" value="MetI-like"/>
    <property type="match status" value="1"/>
</dbReference>
<dbReference type="GO" id="GO:0055085">
    <property type="term" value="P:transmembrane transport"/>
    <property type="evidence" value="ECO:0007669"/>
    <property type="project" value="InterPro"/>
</dbReference>
<keyword evidence="5 7" id="KW-1133">Transmembrane helix</keyword>
<feature type="transmembrane region" description="Helical" evidence="7">
    <location>
        <begin position="99"/>
        <end position="121"/>
    </location>
</feature>
<evidence type="ECO:0000256" key="6">
    <source>
        <dbReference type="ARBA" id="ARBA00023136"/>
    </source>
</evidence>
<feature type="transmembrane region" description="Helical" evidence="7">
    <location>
        <begin position="205"/>
        <end position="230"/>
    </location>
</feature>
<keyword evidence="3" id="KW-1003">Cell membrane</keyword>
<dbReference type="PANTHER" id="PTHR43744">
    <property type="entry name" value="ABC TRANSPORTER PERMEASE PROTEIN MG189-RELATED-RELATED"/>
    <property type="match status" value="1"/>
</dbReference>
<keyword evidence="2 7" id="KW-0813">Transport</keyword>
<evidence type="ECO:0000256" key="2">
    <source>
        <dbReference type="ARBA" id="ARBA00022448"/>
    </source>
</evidence>
<feature type="transmembrane region" description="Helical" evidence="7">
    <location>
        <begin position="24"/>
        <end position="48"/>
    </location>
</feature>
<dbReference type="EMBL" id="DXCF01000025">
    <property type="protein sequence ID" value="HIZ09764.1"/>
    <property type="molecule type" value="Genomic_DNA"/>
</dbReference>
<comment type="subcellular location">
    <subcellularLocation>
        <location evidence="1 7">Cell membrane</location>
        <topology evidence="1 7">Multi-pass membrane protein</topology>
    </subcellularLocation>
</comment>
<organism evidence="9 10">
    <name type="scientific">Candidatus Borkfalkia avicola</name>
    <dbReference type="NCBI Taxonomy" id="2838503"/>
    <lineage>
        <taxon>Bacteria</taxon>
        <taxon>Bacillati</taxon>
        <taxon>Bacillota</taxon>
        <taxon>Clostridia</taxon>
        <taxon>Christensenellales</taxon>
        <taxon>Christensenellaceae</taxon>
        <taxon>Candidatus Borkfalkia</taxon>
    </lineage>
</organism>
<gene>
    <name evidence="9" type="ORF">H9726_04660</name>
</gene>
<evidence type="ECO:0000313" key="9">
    <source>
        <dbReference type="EMBL" id="HIZ09764.1"/>
    </source>
</evidence>
<evidence type="ECO:0000256" key="7">
    <source>
        <dbReference type="RuleBase" id="RU363032"/>
    </source>
</evidence>
<dbReference type="CDD" id="cd06261">
    <property type="entry name" value="TM_PBP2"/>
    <property type="match status" value="1"/>
</dbReference>
<feature type="domain" description="ABC transmembrane type-1" evidence="8">
    <location>
        <begin position="95"/>
        <end position="284"/>
    </location>
</feature>
<dbReference type="Proteomes" id="UP000824025">
    <property type="component" value="Unassembled WGS sequence"/>
</dbReference>
<evidence type="ECO:0000256" key="3">
    <source>
        <dbReference type="ARBA" id="ARBA00022475"/>
    </source>
</evidence>
<feature type="transmembrane region" description="Helical" evidence="7">
    <location>
        <begin position="130"/>
        <end position="151"/>
    </location>
</feature>
<dbReference type="PANTHER" id="PTHR43744:SF12">
    <property type="entry name" value="ABC TRANSPORTER PERMEASE PROTEIN MG189-RELATED"/>
    <property type="match status" value="1"/>
</dbReference>
<feature type="transmembrane region" description="Helical" evidence="7">
    <location>
        <begin position="265"/>
        <end position="284"/>
    </location>
</feature>
<comment type="caution">
    <text evidence="9">The sequence shown here is derived from an EMBL/GenBank/DDBJ whole genome shotgun (WGS) entry which is preliminary data.</text>
</comment>
<dbReference type="InterPro" id="IPR000515">
    <property type="entry name" value="MetI-like"/>
</dbReference>
<reference evidence="9" key="2">
    <citation type="submission" date="2021-04" db="EMBL/GenBank/DDBJ databases">
        <authorList>
            <person name="Gilroy R."/>
        </authorList>
    </citation>
    <scope>NUCLEOTIDE SEQUENCE</scope>
    <source>
        <strain evidence="9">CHK192-19661</strain>
    </source>
</reference>